<evidence type="ECO:0000256" key="9">
    <source>
        <dbReference type="RuleBase" id="RU004016"/>
    </source>
</evidence>
<dbReference type="EMBL" id="NPBQ01000098">
    <property type="protein sequence ID" value="PAD82080.1"/>
    <property type="molecule type" value="Genomic_DNA"/>
</dbReference>
<evidence type="ECO:0000256" key="6">
    <source>
        <dbReference type="ARBA" id="ARBA00023316"/>
    </source>
</evidence>
<dbReference type="PANTHER" id="PTHR21581">
    <property type="entry name" value="D-ALANYL-D-ALANINE CARBOXYPEPTIDASE"/>
    <property type="match status" value="1"/>
</dbReference>
<dbReference type="GO" id="GO:0009002">
    <property type="term" value="F:serine-type D-Ala-D-Ala carboxypeptidase activity"/>
    <property type="evidence" value="ECO:0007669"/>
    <property type="project" value="InterPro"/>
</dbReference>
<organism evidence="11 12">
    <name type="scientific">Niallia circulans</name>
    <name type="common">Bacillus circulans</name>
    <dbReference type="NCBI Taxonomy" id="1397"/>
    <lineage>
        <taxon>Bacteria</taxon>
        <taxon>Bacillati</taxon>
        <taxon>Bacillota</taxon>
        <taxon>Bacilli</taxon>
        <taxon>Bacillales</taxon>
        <taxon>Bacillaceae</taxon>
        <taxon>Niallia</taxon>
    </lineage>
</organism>
<keyword evidence="11" id="KW-0121">Carboxypeptidase</keyword>
<dbReference type="GO" id="GO:0071555">
    <property type="term" value="P:cell wall organization"/>
    <property type="evidence" value="ECO:0007669"/>
    <property type="project" value="UniProtKB-KW"/>
</dbReference>
<evidence type="ECO:0000313" key="12">
    <source>
        <dbReference type="Proteomes" id="UP000216961"/>
    </source>
</evidence>
<evidence type="ECO:0000256" key="8">
    <source>
        <dbReference type="PIRSR" id="PIRSR618044-2"/>
    </source>
</evidence>
<dbReference type="GO" id="GO:0006508">
    <property type="term" value="P:proteolysis"/>
    <property type="evidence" value="ECO:0007669"/>
    <property type="project" value="InterPro"/>
</dbReference>
<keyword evidence="3" id="KW-0378">Hydrolase</keyword>
<dbReference type="GO" id="GO:0009252">
    <property type="term" value="P:peptidoglycan biosynthetic process"/>
    <property type="evidence" value="ECO:0007669"/>
    <property type="project" value="UniProtKB-KW"/>
</dbReference>
<name>A0AA91TQ40_NIACI</name>
<dbReference type="Gene3D" id="3.40.710.10">
    <property type="entry name" value="DD-peptidase/beta-lactamase superfamily"/>
    <property type="match status" value="1"/>
</dbReference>
<evidence type="ECO:0000256" key="4">
    <source>
        <dbReference type="ARBA" id="ARBA00022960"/>
    </source>
</evidence>
<dbReference type="InterPro" id="IPR018044">
    <property type="entry name" value="Peptidase_S11"/>
</dbReference>
<dbReference type="Proteomes" id="UP000216961">
    <property type="component" value="Unassembled WGS sequence"/>
</dbReference>
<dbReference type="SUPFAM" id="SSF56601">
    <property type="entry name" value="beta-lactamase/transpeptidase-like"/>
    <property type="match status" value="1"/>
</dbReference>
<gene>
    <name evidence="11" type="ORF">CHH57_16190</name>
</gene>
<dbReference type="PANTHER" id="PTHR21581:SF33">
    <property type="entry name" value="D-ALANYL-D-ALANINE CARBOXYPEPTIDASE DACB"/>
    <property type="match status" value="1"/>
</dbReference>
<proteinExistence type="inferred from homology"/>
<keyword evidence="5" id="KW-0573">Peptidoglycan synthesis</keyword>
<keyword evidence="6" id="KW-0961">Cell wall biogenesis/degradation</keyword>
<evidence type="ECO:0000259" key="10">
    <source>
        <dbReference type="Pfam" id="PF00768"/>
    </source>
</evidence>
<evidence type="ECO:0000256" key="1">
    <source>
        <dbReference type="ARBA" id="ARBA00007164"/>
    </source>
</evidence>
<keyword evidence="2" id="KW-0732">Signal</keyword>
<comment type="similarity">
    <text evidence="1 9">Belongs to the peptidase S11 family.</text>
</comment>
<accession>A0AA91TQ40</accession>
<feature type="active site" description="Proton acceptor" evidence="7">
    <location>
        <position position="62"/>
    </location>
</feature>
<comment type="caution">
    <text evidence="11">The sequence shown here is derived from an EMBL/GenBank/DDBJ whole genome shotgun (WGS) entry which is preliminary data.</text>
</comment>
<dbReference type="Pfam" id="PF00768">
    <property type="entry name" value="Peptidase_S11"/>
    <property type="match status" value="1"/>
</dbReference>
<dbReference type="Gene3D" id="2.30.140.30">
    <property type="match status" value="1"/>
</dbReference>
<reference evidence="11 12" key="1">
    <citation type="submission" date="2017-07" db="EMBL/GenBank/DDBJ databases">
        <title>Isolation and whole genome analysis of endospore-forming bacteria from heroin.</title>
        <authorList>
            <person name="Kalinowski J."/>
            <person name="Ahrens B."/>
            <person name="Al-Dilaimi A."/>
            <person name="Winkler A."/>
            <person name="Wibberg D."/>
            <person name="Schleenbecker U."/>
            <person name="Ruckert C."/>
            <person name="Wolfel R."/>
            <person name="Grass G."/>
        </authorList>
    </citation>
    <scope>NUCLEOTIDE SEQUENCE [LARGE SCALE GENOMIC DNA]</scope>
    <source>
        <strain evidence="11 12">7521-2</strain>
    </source>
</reference>
<keyword evidence="4" id="KW-0133">Cell shape</keyword>
<protein>
    <submittedName>
        <fullName evidence="11">D-alanyl-D-alanine carboxypeptidase</fullName>
    </submittedName>
</protein>
<feature type="active site" description="Acyl-ester intermediate" evidence="7">
    <location>
        <position position="59"/>
    </location>
</feature>
<dbReference type="RefSeq" id="WP_095331773.1">
    <property type="nucleotide sequence ID" value="NZ_NPBQ01000098.1"/>
</dbReference>
<evidence type="ECO:0000256" key="3">
    <source>
        <dbReference type="ARBA" id="ARBA00022801"/>
    </source>
</evidence>
<dbReference type="InterPro" id="IPR001967">
    <property type="entry name" value="Peptidase_S11_N"/>
</dbReference>
<evidence type="ECO:0000313" key="11">
    <source>
        <dbReference type="EMBL" id="PAD82080.1"/>
    </source>
</evidence>
<evidence type="ECO:0000256" key="7">
    <source>
        <dbReference type="PIRSR" id="PIRSR618044-1"/>
    </source>
</evidence>
<dbReference type="GO" id="GO:0008360">
    <property type="term" value="P:regulation of cell shape"/>
    <property type="evidence" value="ECO:0007669"/>
    <property type="project" value="UniProtKB-KW"/>
</dbReference>
<feature type="binding site" evidence="8">
    <location>
        <position position="223"/>
    </location>
    <ligand>
        <name>substrate</name>
    </ligand>
</feature>
<evidence type="ECO:0000256" key="2">
    <source>
        <dbReference type="ARBA" id="ARBA00022729"/>
    </source>
</evidence>
<dbReference type="PRINTS" id="PR00725">
    <property type="entry name" value="DADACBPTASE1"/>
</dbReference>
<evidence type="ECO:0000256" key="5">
    <source>
        <dbReference type="ARBA" id="ARBA00022984"/>
    </source>
</evidence>
<dbReference type="AlphaFoldDB" id="A0AA91TQ40"/>
<dbReference type="InterPro" id="IPR012338">
    <property type="entry name" value="Beta-lactam/transpept-like"/>
</dbReference>
<keyword evidence="11" id="KW-0645">Protease</keyword>
<feature type="active site" evidence="7">
    <location>
        <position position="114"/>
    </location>
</feature>
<feature type="domain" description="Peptidase S11 D-alanyl-D-alanine carboxypeptidase A N-terminal" evidence="10">
    <location>
        <begin position="24"/>
        <end position="253"/>
    </location>
</feature>
<sequence>MKLRKLIILTIITSILFLAIPQKSSAQMYVSAQSAILMEQDSGRVIFEKDAHTKRRIASITKIMTALLAVESGKLEETVTVSSNAIRTEGSSIYLQEGEKIKLEDLVYGLMLRSGNDAAVAIAETVGGSLDGFVYLMNQKAEEIGMKNTHFANPHGLDDHEDHYSTAYDMALLTRYAMNNDTYKKIAGTKSYRSESTNNEWDRIWRNKNKLLTSLYEHSTGGKTGYTKRAKRTLVSTAEKDGVEYIAVTLNDPDDWDDHINMFETAFKTYKKVQVIEEGKIKTVKDKFYKNKVYIKSDLEYPVTEKEEDLFKVEYSLTKVKKNWKKNQEEVPEIVGEAKIYLDSKLVDSVPIHFKHIKAKESKSFLDYFKNMFTAMTGVGQDG</sequence>